<proteinExistence type="predicted"/>
<evidence type="ECO:0000313" key="1">
    <source>
        <dbReference type="EMBL" id="EOL45834.1"/>
    </source>
</evidence>
<evidence type="ECO:0000313" key="2">
    <source>
        <dbReference type="Proteomes" id="UP000013840"/>
    </source>
</evidence>
<comment type="caution">
    <text evidence="1">The sequence shown here is derived from an EMBL/GenBank/DDBJ whole genome shotgun (WGS) entry which is preliminary data.</text>
</comment>
<keyword evidence="2" id="KW-1185">Reference proteome</keyword>
<dbReference type="Proteomes" id="UP000013840">
    <property type="component" value="Unassembled WGS sequence"/>
</dbReference>
<dbReference type="RefSeq" id="WP_010771758.1">
    <property type="nucleotide sequence ID" value="NZ_KB946333.1"/>
</dbReference>
<organism evidence="1 2">
    <name type="scientific">Enterococcus caccae ATCC BAA-1240</name>
    <dbReference type="NCBI Taxonomy" id="1158612"/>
    <lineage>
        <taxon>Bacteria</taxon>
        <taxon>Bacillati</taxon>
        <taxon>Bacillota</taxon>
        <taxon>Bacilli</taxon>
        <taxon>Lactobacillales</taxon>
        <taxon>Enterococcaceae</taxon>
        <taxon>Enterococcus</taxon>
    </lineage>
</organism>
<protein>
    <submittedName>
        <fullName evidence="1">Uncharacterized protein</fullName>
    </submittedName>
</protein>
<sequence length="189" mass="22285">MLLAWIGGVSILVLLLFVLALFIVTLSYTNDVEISYMILVDEIKDAFFMRKNKKIEFFRNIINNERLRVLKKIVKTKDSDLMKILSIDKEKASEFKSMVQQDIKEKQIFFMSHEDAKKVMEQEDILSFMGSYKAAIEVFSIEKNRVDFKQELKKNKSKNAKKFEEVYEYQIHKENNSITDLFNGHFKAC</sequence>
<name>R3TW46_9ENTE</name>
<dbReference type="PATRIC" id="fig|1158612.3.peg.1616"/>
<dbReference type="AlphaFoldDB" id="R3TW46"/>
<accession>R3TW46</accession>
<reference evidence="1 2" key="1">
    <citation type="submission" date="2013-02" db="EMBL/GenBank/DDBJ databases">
        <title>The Genome Sequence of Enterococcus caccae BAA-1240.</title>
        <authorList>
            <consortium name="The Broad Institute Genome Sequencing Platform"/>
            <consortium name="The Broad Institute Genome Sequencing Center for Infectious Disease"/>
            <person name="Earl A.M."/>
            <person name="Gilmore M.S."/>
            <person name="Lebreton F."/>
            <person name="Walker B."/>
            <person name="Young S.K."/>
            <person name="Zeng Q."/>
            <person name="Gargeya S."/>
            <person name="Fitzgerald M."/>
            <person name="Haas B."/>
            <person name="Abouelleil A."/>
            <person name="Alvarado L."/>
            <person name="Arachchi H.M."/>
            <person name="Berlin A.M."/>
            <person name="Chapman S.B."/>
            <person name="Dewar J."/>
            <person name="Goldberg J."/>
            <person name="Griggs A."/>
            <person name="Gujja S."/>
            <person name="Hansen M."/>
            <person name="Howarth C."/>
            <person name="Imamovic A."/>
            <person name="Larimer J."/>
            <person name="McCowan C."/>
            <person name="Murphy C."/>
            <person name="Neiman D."/>
            <person name="Pearson M."/>
            <person name="Priest M."/>
            <person name="Roberts A."/>
            <person name="Saif S."/>
            <person name="Shea T."/>
            <person name="Sisk P."/>
            <person name="Sykes S."/>
            <person name="Wortman J."/>
            <person name="Nusbaum C."/>
            <person name="Birren B."/>
        </authorList>
    </citation>
    <scope>NUCLEOTIDE SEQUENCE [LARGE SCALE GENOMIC DNA]</scope>
    <source>
        <strain evidence="1 2">ATCC BAA-1240</strain>
    </source>
</reference>
<dbReference type="EMBL" id="AJAU01000017">
    <property type="protein sequence ID" value="EOL45834.1"/>
    <property type="molecule type" value="Genomic_DNA"/>
</dbReference>
<gene>
    <name evidence="1" type="ORF">UC7_01631</name>
</gene>
<dbReference type="OrthoDB" id="10010418at2"/>